<sequence length="92" mass="10416">QAVLDALKELGTKQSEASRKLADHTVDHLSNQVKSSVDEFRKAAREQVAFNLAGYMDNFSRSLANEVRVLIKEVGDLREARRSMHYELAELL</sequence>
<dbReference type="Proteomes" id="UP000053611">
    <property type="component" value="Unassembled WGS sequence"/>
</dbReference>
<dbReference type="EMBL" id="KQ087184">
    <property type="protein sequence ID" value="KLT44861.1"/>
    <property type="molecule type" value="Genomic_DNA"/>
</dbReference>
<name>A0A0J0XUS8_9TREE</name>
<evidence type="ECO:0000313" key="1">
    <source>
        <dbReference type="EMBL" id="KLT44861.1"/>
    </source>
</evidence>
<protein>
    <submittedName>
        <fullName evidence="1">Uncharacterized protein</fullName>
    </submittedName>
</protein>
<feature type="non-terminal residue" evidence="1">
    <location>
        <position position="92"/>
    </location>
</feature>
<dbReference type="AlphaFoldDB" id="A0A0J0XUS8"/>
<gene>
    <name evidence="1" type="ORF">CC85DRAFT_231014</name>
</gene>
<dbReference type="OrthoDB" id="2507336at2759"/>
<reference evidence="1 2" key="1">
    <citation type="submission" date="2015-03" db="EMBL/GenBank/DDBJ databases">
        <title>Genomics and transcriptomics of the oil-accumulating basidiomycete yeast T. oleaginosus allow insights into substrate utilization and the diverse evolutionary trajectories of mating systems in fungi.</title>
        <authorList>
            <consortium name="DOE Joint Genome Institute"/>
            <person name="Kourist R."/>
            <person name="Kracht O."/>
            <person name="Bracharz F."/>
            <person name="Lipzen A."/>
            <person name="Nolan M."/>
            <person name="Ohm R."/>
            <person name="Grigoriev I."/>
            <person name="Sun S."/>
            <person name="Heitman J."/>
            <person name="Bruck T."/>
            <person name="Nowrousian M."/>
        </authorList>
    </citation>
    <scope>NUCLEOTIDE SEQUENCE [LARGE SCALE GENOMIC DNA]</scope>
    <source>
        <strain evidence="1 2">IBC0246</strain>
    </source>
</reference>
<keyword evidence="2" id="KW-1185">Reference proteome</keyword>
<feature type="non-terminal residue" evidence="1">
    <location>
        <position position="1"/>
    </location>
</feature>
<proteinExistence type="predicted"/>
<dbReference type="STRING" id="879819.A0A0J0XUS8"/>
<evidence type="ECO:0000313" key="2">
    <source>
        <dbReference type="Proteomes" id="UP000053611"/>
    </source>
</evidence>
<organism evidence="1 2">
    <name type="scientific">Cutaneotrichosporon oleaginosum</name>
    <dbReference type="NCBI Taxonomy" id="879819"/>
    <lineage>
        <taxon>Eukaryota</taxon>
        <taxon>Fungi</taxon>
        <taxon>Dikarya</taxon>
        <taxon>Basidiomycota</taxon>
        <taxon>Agaricomycotina</taxon>
        <taxon>Tremellomycetes</taxon>
        <taxon>Trichosporonales</taxon>
        <taxon>Trichosporonaceae</taxon>
        <taxon>Cutaneotrichosporon</taxon>
    </lineage>
</organism>
<accession>A0A0J0XUS8</accession>